<dbReference type="GO" id="GO:0003676">
    <property type="term" value="F:nucleic acid binding"/>
    <property type="evidence" value="ECO:0007669"/>
    <property type="project" value="InterPro"/>
</dbReference>
<dbReference type="EMBL" id="JAEFBJ010000013">
    <property type="protein sequence ID" value="KAG7537204.1"/>
    <property type="molecule type" value="Genomic_DNA"/>
</dbReference>
<evidence type="ECO:0000313" key="6">
    <source>
        <dbReference type="Proteomes" id="UP000694251"/>
    </source>
</evidence>
<feature type="domain" description="Zinc knuckle CX2CX4HX4C" evidence="4">
    <location>
        <begin position="173"/>
        <end position="220"/>
    </location>
</feature>
<feature type="compositionally biased region" description="Polar residues" evidence="1">
    <location>
        <begin position="434"/>
        <end position="443"/>
    </location>
</feature>
<reference evidence="5 6" key="1">
    <citation type="submission" date="2020-12" db="EMBL/GenBank/DDBJ databases">
        <title>Concerted genomic and epigenomic changes stabilize Arabidopsis allopolyploids.</title>
        <authorList>
            <person name="Chen Z."/>
        </authorList>
    </citation>
    <scope>NUCLEOTIDE SEQUENCE [LARGE SCALE GENOMIC DNA]</scope>
    <source>
        <strain evidence="5">As9502</strain>
        <tissue evidence="5">Leaf</tissue>
    </source>
</reference>
<name>A0A8T1Y1V6_ARASU</name>
<dbReference type="InterPro" id="IPR025836">
    <property type="entry name" value="Zn_knuckle_CX2CX4HX4C"/>
</dbReference>
<evidence type="ECO:0000259" key="4">
    <source>
        <dbReference type="Pfam" id="PF14392"/>
    </source>
</evidence>
<feature type="region of interest" description="Disordered" evidence="1">
    <location>
        <begin position="422"/>
        <end position="443"/>
    </location>
</feature>
<accession>A0A8T1Y1V6</accession>
<feature type="region of interest" description="Disordered" evidence="1">
    <location>
        <begin position="385"/>
        <end position="404"/>
    </location>
</feature>
<keyword evidence="6" id="KW-1185">Reference proteome</keyword>
<sequence>MSSAMDKALMAMSLEEEEEILFDMPNLPEFMSMERNVLSLVGCTLNPSCQSMKNLIRDMPRKWQKPGRMRGFAISSERFQFIFFNEHDLQEVLDKGSHTYNDWSLAVDRWYEVPPPNYLQIIPFWVQIWNMPINFYTVPTITTLGELIGEVKVVAFDPNRPHYLEFVCVKVLFDVSRPLHRSKVVNLPQGGTTTVRFQYERVQKRCYECQRITHEKNYCPILIKRREDLVAARRSGNLIPKPPKAIFLKKSDPLYGILREDQYMVVNNNEDWKIKAYRVRKSVSEVEKDPITKKMVMQLESPPVVQLQANKGKGVIFDYIDSDPGSMPKATVSSSQLLHPSALTSSVERNWLMDSESLKASEDPGSFLALSQPIQGNATVYRTGLKKAKPRKRPQKSVRKRKPKGSISLVVAPALQVGLSTGVKEKRKAEDEGTSTAKSTKLNPSMVNRARKRIEKLRNSNGVFQRSEAAKGEVATDYFMKLFKSYNPQSFQEWFSGFSPFVTAEMTESLIEKVIVEEVRQAIFSIKASSASGLTHLLNKGQCECKIQGIKYNEEGPEVHHLLFADDSLFMCKASLDQCFFLQQTLKRYGAASGQSINLSMSSITFGSRVDLTLKTSIQSSTEIANKGGAGSYLGMPECFSGSKVELLGYLKDRVKAKLSGWYSRFLSQGEKEVLLKSVALAMPVFVMSCFKLPKTTSDNLSSVMAAFWWSNAEHHNKIHWLSKCFSTIESAQKVREHWLEWMEAQKIEAEEESGLGNGLSGLGGSERSMAVGWIAPPINWLKCNVATSWSKNNKFDGCAWVLRDHVGKVLLHSRCALTGSLVKQEAQFKGLLWGMESMWFHRVEKVVFALQEEFLVNAVSRPAAWSSFRYQSMVLVQVLSSFRSWKILLENSSSNRGTFLIAKSVTDDCRLQSYVVVCHPAWLDGVFNEERISSSD</sequence>
<dbReference type="Pfam" id="PF14111">
    <property type="entry name" value="DUF4283"/>
    <property type="match status" value="1"/>
</dbReference>
<dbReference type="PANTHER" id="PTHR33116:SF86">
    <property type="entry name" value="REVERSE TRANSCRIPTASE DOMAIN-CONTAINING PROTEIN"/>
    <property type="match status" value="1"/>
</dbReference>
<evidence type="ECO:0000256" key="1">
    <source>
        <dbReference type="SAM" id="MobiDB-lite"/>
    </source>
</evidence>
<dbReference type="Pfam" id="PF14392">
    <property type="entry name" value="zf-CCHC_4"/>
    <property type="match status" value="1"/>
</dbReference>
<dbReference type="Proteomes" id="UP000694251">
    <property type="component" value="Chromosome 13"/>
</dbReference>
<proteinExistence type="predicted"/>
<dbReference type="AlphaFoldDB" id="A0A8T1Y1V6"/>
<evidence type="ECO:0000259" key="2">
    <source>
        <dbReference type="Pfam" id="PF13456"/>
    </source>
</evidence>
<dbReference type="InterPro" id="IPR002156">
    <property type="entry name" value="RNaseH_domain"/>
</dbReference>
<protein>
    <recommendedName>
        <fullName evidence="7">DUF4283 domain-containing protein</fullName>
    </recommendedName>
</protein>
<feature type="domain" description="RNase H type-1" evidence="2">
    <location>
        <begin position="785"/>
        <end position="898"/>
    </location>
</feature>
<dbReference type="PANTHER" id="PTHR33116">
    <property type="entry name" value="REVERSE TRANSCRIPTASE ZINC-BINDING DOMAIN-CONTAINING PROTEIN-RELATED-RELATED"/>
    <property type="match status" value="1"/>
</dbReference>
<comment type="caution">
    <text evidence="5">The sequence shown here is derived from an EMBL/GenBank/DDBJ whole genome shotgun (WGS) entry which is preliminary data.</text>
</comment>
<dbReference type="OrthoDB" id="1109668at2759"/>
<organism evidence="5 6">
    <name type="scientific">Arabidopsis suecica</name>
    <name type="common">Swedish thale-cress</name>
    <name type="synonym">Cardaminopsis suecica</name>
    <dbReference type="NCBI Taxonomy" id="45249"/>
    <lineage>
        <taxon>Eukaryota</taxon>
        <taxon>Viridiplantae</taxon>
        <taxon>Streptophyta</taxon>
        <taxon>Embryophyta</taxon>
        <taxon>Tracheophyta</taxon>
        <taxon>Spermatophyta</taxon>
        <taxon>Magnoliopsida</taxon>
        <taxon>eudicotyledons</taxon>
        <taxon>Gunneridae</taxon>
        <taxon>Pentapetalae</taxon>
        <taxon>rosids</taxon>
        <taxon>malvids</taxon>
        <taxon>Brassicales</taxon>
        <taxon>Brassicaceae</taxon>
        <taxon>Camelineae</taxon>
        <taxon>Arabidopsis</taxon>
    </lineage>
</organism>
<evidence type="ECO:0000259" key="3">
    <source>
        <dbReference type="Pfam" id="PF14111"/>
    </source>
</evidence>
<evidence type="ECO:0000313" key="5">
    <source>
        <dbReference type="EMBL" id="KAG7537204.1"/>
    </source>
</evidence>
<evidence type="ECO:0008006" key="7">
    <source>
        <dbReference type="Google" id="ProtNLM"/>
    </source>
</evidence>
<gene>
    <name evidence="5" type="ORF">ISN44_As13g011240</name>
</gene>
<dbReference type="GO" id="GO:0004523">
    <property type="term" value="F:RNA-DNA hybrid ribonuclease activity"/>
    <property type="evidence" value="ECO:0007669"/>
    <property type="project" value="InterPro"/>
</dbReference>
<dbReference type="InterPro" id="IPR025558">
    <property type="entry name" value="DUF4283"/>
</dbReference>
<dbReference type="Pfam" id="PF13456">
    <property type="entry name" value="RVT_3"/>
    <property type="match status" value="1"/>
</dbReference>
<feature type="domain" description="DUF4283" evidence="3">
    <location>
        <begin position="33"/>
        <end position="110"/>
    </location>
</feature>